<feature type="compositionally biased region" description="Low complexity" evidence="14">
    <location>
        <begin position="1"/>
        <end position="11"/>
    </location>
</feature>
<evidence type="ECO:0000259" key="15">
    <source>
        <dbReference type="SMART" id="SM00478"/>
    </source>
</evidence>
<evidence type="ECO:0000256" key="1">
    <source>
        <dbReference type="ARBA" id="ARBA00000843"/>
    </source>
</evidence>
<dbReference type="SUPFAM" id="SSF48150">
    <property type="entry name" value="DNA-glycosylase"/>
    <property type="match status" value="1"/>
</dbReference>
<evidence type="ECO:0000256" key="6">
    <source>
        <dbReference type="ARBA" id="ARBA00022485"/>
    </source>
</evidence>
<dbReference type="Gene3D" id="3.90.79.10">
    <property type="entry name" value="Nucleoside Triphosphate Pyrophosphohydrolase"/>
    <property type="match status" value="1"/>
</dbReference>
<keyword evidence="10" id="KW-0408">Iron</keyword>
<dbReference type="InParanoid" id="D3B1J6"/>
<dbReference type="InterPro" id="IPR003265">
    <property type="entry name" value="HhH-GPD_domain"/>
</dbReference>
<dbReference type="SUPFAM" id="SSF54506">
    <property type="entry name" value="Diaminopimelate epimerase-like"/>
    <property type="match status" value="1"/>
</dbReference>
<dbReference type="GO" id="GO:0006284">
    <property type="term" value="P:base-excision repair"/>
    <property type="evidence" value="ECO:0007669"/>
    <property type="project" value="InterPro"/>
</dbReference>
<dbReference type="GO" id="GO:0006298">
    <property type="term" value="P:mismatch repair"/>
    <property type="evidence" value="ECO:0007669"/>
    <property type="project" value="TreeGrafter"/>
</dbReference>
<dbReference type="FunCoup" id="D3B1J6">
    <property type="interactions" value="134"/>
</dbReference>
<comment type="caution">
    <text evidence="16">The sequence shown here is derived from an EMBL/GenBank/DDBJ whole genome shotgun (WGS) entry which is preliminary data.</text>
</comment>
<dbReference type="PROSITE" id="PS00764">
    <property type="entry name" value="ENDONUCLEASE_III_1"/>
    <property type="match status" value="1"/>
</dbReference>
<accession>D3B1J6</accession>
<dbReference type="EMBL" id="ADBJ01000008">
    <property type="protein sequence ID" value="EFA85170.1"/>
    <property type="molecule type" value="Genomic_DNA"/>
</dbReference>
<dbReference type="PANTHER" id="PTHR42944:SF1">
    <property type="entry name" value="ADENINE DNA GLYCOSYLASE"/>
    <property type="match status" value="1"/>
</dbReference>
<keyword evidence="9" id="KW-0378">Hydrolase</keyword>
<dbReference type="GO" id="GO:0034039">
    <property type="term" value="F:8-oxo-7,8-dihydroguanine DNA N-glycosylase activity"/>
    <property type="evidence" value="ECO:0007669"/>
    <property type="project" value="TreeGrafter"/>
</dbReference>
<evidence type="ECO:0000256" key="4">
    <source>
        <dbReference type="ARBA" id="ARBA00012045"/>
    </source>
</evidence>
<dbReference type="AlphaFoldDB" id="D3B1J6"/>
<evidence type="ECO:0000256" key="3">
    <source>
        <dbReference type="ARBA" id="ARBA00008343"/>
    </source>
</evidence>
<dbReference type="NCBIfam" id="TIGR00654">
    <property type="entry name" value="PhzF_family"/>
    <property type="match status" value="1"/>
</dbReference>
<dbReference type="InterPro" id="IPR015797">
    <property type="entry name" value="NUDIX_hydrolase-like_dom_sf"/>
</dbReference>
<dbReference type="CDD" id="cd00056">
    <property type="entry name" value="ENDO3c"/>
    <property type="match status" value="1"/>
</dbReference>
<feature type="compositionally biased region" description="Acidic residues" evidence="14">
    <location>
        <begin position="19"/>
        <end position="50"/>
    </location>
</feature>
<dbReference type="Gene3D" id="1.10.340.30">
    <property type="entry name" value="Hypothetical protein, domain 2"/>
    <property type="match status" value="1"/>
</dbReference>
<evidence type="ECO:0000256" key="13">
    <source>
        <dbReference type="ARBA" id="ARBA00023295"/>
    </source>
</evidence>
<dbReference type="GO" id="GO:0032357">
    <property type="term" value="F:oxidized purine DNA binding"/>
    <property type="evidence" value="ECO:0007669"/>
    <property type="project" value="TreeGrafter"/>
</dbReference>
<protein>
    <recommendedName>
        <fullName evidence="5">Adenine DNA glycosylase</fullName>
        <ecNumber evidence="4">3.2.2.31</ecNumber>
    </recommendedName>
</protein>
<sequence length="868" mass="97709">MVVSKRNNNNNKIKKQEKEDENVEFEDVDNDDSDYSDDSEVFEDDDFDSEEERKLKKSKSINKKIATNNNKSKKKNTTSKIKIEAGGSNESIYRSVNHSIDLHYFKDEEIESIRESMLKWYSGCKRDLPWRQRDGFDRQTIAYRVWTRVSVVIDYFNRWIDNWPTIEKLAGASLDQVNQVWAGLGYYRRAKNLHLAATRLVKENNSLIPDKLQQLKDVEGYTAGAILSIAFEKQEPLVDGNVIRVLSRLRMIGANPKKAATIKLHWKLAGELVDAEQPGDFNQALMELGATTCLVTSPLCNKCPVSSQCLAYQQAEINKNKNNNIKKKPTANSITNYFTSTTTSKTTTTTTTKTKEEKVEVKREDDKPKIIDIEDLCGVCERWSDSDEPVESVTKFPRKVVKAKAREETVDVFIVINKQTQETLLVQRPETGLLASLWESPSIVREQVKDDDEEDDEDEDEDKDNKKRKRKTKEEQFTSYISSIQREFNDLFKIESIKSIGTTVHIFSHIRQTLVVNKVSVESTTTTRSATKTTKSSKESKKATQWIDIDKLKDAAISNQMKNCIFIYTMLPKVRYLHLDVFSNGLQGGNHLGVVTDATAWTDDQMIRFAKWTNLVETTFLLKPTQPNASYKVRIFTPEGKEIPFAGHPSIGSAFTALYIDAVQAISSSEQQLTIYQECGAGVLPIRITGDILMLQSPKARVIKTGVDANPLLAPALLGIEMGRLPPALIEGGRHWWIAECSSEESLRQWKPDHHSILSLAKDSNTLGICVFARKSKASNIDDKYDIVVRALPAGIGIVEDPASGAANGLIGAYIAFSEPNGPLAKGYIVSQGREIGHDAKLHIEIETDKIWVGGRTNIVVDGQLQWN</sequence>
<feature type="compositionally biased region" description="Acidic residues" evidence="14">
    <location>
        <begin position="449"/>
        <end position="462"/>
    </location>
</feature>
<dbReference type="InterPro" id="IPR044298">
    <property type="entry name" value="MIG/MutY"/>
</dbReference>
<dbReference type="InterPro" id="IPR023170">
    <property type="entry name" value="HhH_base_excis_C"/>
</dbReference>
<proteinExistence type="inferred from homology"/>
<evidence type="ECO:0000256" key="12">
    <source>
        <dbReference type="ARBA" id="ARBA00023204"/>
    </source>
</evidence>
<comment type="similarity">
    <text evidence="3">Belongs to the Nth/MutY family.</text>
</comment>
<feature type="region of interest" description="Disordered" evidence="14">
    <location>
        <begin position="445"/>
        <end position="472"/>
    </location>
</feature>
<keyword evidence="7" id="KW-0479">Metal-binding</keyword>
<dbReference type="InterPro" id="IPR004035">
    <property type="entry name" value="Endouclease-III_FeS-bd_BS"/>
</dbReference>
<name>D3B1J6_HETP5</name>
<evidence type="ECO:0000256" key="7">
    <source>
        <dbReference type="ARBA" id="ARBA00022723"/>
    </source>
</evidence>
<dbReference type="InterPro" id="IPR011257">
    <property type="entry name" value="DNA_glycosylase"/>
</dbReference>
<evidence type="ECO:0000313" key="17">
    <source>
        <dbReference type="Proteomes" id="UP000001396"/>
    </source>
</evidence>
<dbReference type="Gene3D" id="3.10.310.10">
    <property type="entry name" value="Diaminopimelate Epimerase, Chain A, domain 1"/>
    <property type="match status" value="2"/>
</dbReference>
<evidence type="ECO:0000256" key="10">
    <source>
        <dbReference type="ARBA" id="ARBA00023004"/>
    </source>
</evidence>
<reference evidence="16 17" key="1">
    <citation type="journal article" date="2011" name="Genome Res.">
        <title>Phylogeny-wide analysis of social amoeba genomes highlights ancient origins for complex intercellular communication.</title>
        <authorList>
            <person name="Heidel A.J."/>
            <person name="Lawal H.M."/>
            <person name="Felder M."/>
            <person name="Schilde C."/>
            <person name="Helps N.R."/>
            <person name="Tunggal B."/>
            <person name="Rivero F."/>
            <person name="John U."/>
            <person name="Schleicher M."/>
            <person name="Eichinger L."/>
            <person name="Platzer M."/>
            <person name="Noegel A.A."/>
            <person name="Schaap P."/>
            <person name="Gloeckner G."/>
        </authorList>
    </citation>
    <scope>NUCLEOTIDE SEQUENCE [LARGE SCALE GENOMIC DNA]</scope>
    <source>
        <strain evidence="17">ATCC 26659 / Pp 5 / PN500</strain>
    </source>
</reference>
<dbReference type="GO" id="GO:0035485">
    <property type="term" value="F:adenine/guanine mispair binding"/>
    <property type="evidence" value="ECO:0007669"/>
    <property type="project" value="TreeGrafter"/>
</dbReference>
<evidence type="ECO:0000313" key="16">
    <source>
        <dbReference type="EMBL" id="EFA85170.1"/>
    </source>
</evidence>
<evidence type="ECO:0000256" key="5">
    <source>
        <dbReference type="ARBA" id="ARBA00022023"/>
    </source>
</evidence>
<feature type="region of interest" description="Disordered" evidence="14">
    <location>
        <begin position="1"/>
        <end position="60"/>
    </location>
</feature>
<evidence type="ECO:0000256" key="8">
    <source>
        <dbReference type="ARBA" id="ARBA00022763"/>
    </source>
</evidence>
<comment type="cofactor">
    <cofactor evidence="2">
        <name>[4Fe-4S] cluster</name>
        <dbReference type="ChEBI" id="CHEBI:49883"/>
    </cofactor>
</comment>
<evidence type="ECO:0000256" key="14">
    <source>
        <dbReference type="SAM" id="MobiDB-lite"/>
    </source>
</evidence>
<comment type="catalytic activity">
    <reaction evidence="1">
        <text>Hydrolyzes free adenine bases from 7,8-dihydro-8-oxoguanine:adenine mismatched double-stranded DNA, leaving an apurinic site.</text>
        <dbReference type="EC" id="3.2.2.31"/>
    </reaction>
</comment>
<dbReference type="Pfam" id="PF14815">
    <property type="entry name" value="NUDIX_4"/>
    <property type="match status" value="1"/>
</dbReference>
<dbReference type="FunFam" id="1.10.1670.10:FF:000002">
    <property type="entry name" value="Adenine DNA glycosylase"/>
    <property type="match status" value="1"/>
</dbReference>
<evidence type="ECO:0000256" key="9">
    <source>
        <dbReference type="ARBA" id="ARBA00022801"/>
    </source>
</evidence>
<feature type="domain" description="HhH-GPD" evidence="15">
    <location>
        <begin position="147"/>
        <end position="291"/>
    </location>
</feature>
<keyword evidence="6" id="KW-0004">4Fe-4S</keyword>
<dbReference type="EC" id="3.2.2.31" evidence="4"/>
<dbReference type="GeneID" id="31357695"/>
<evidence type="ECO:0000256" key="11">
    <source>
        <dbReference type="ARBA" id="ARBA00023014"/>
    </source>
</evidence>
<gene>
    <name evidence="16" type="primary">MYH</name>
    <name evidence="16" type="ORF">PPL_02170</name>
</gene>
<dbReference type="InterPro" id="IPR003719">
    <property type="entry name" value="Phenazine_PhzF-like"/>
</dbReference>
<keyword evidence="8" id="KW-0227">DNA damage</keyword>
<dbReference type="PANTHER" id="PTHR42944">
    <property type="entry name" value="ADENINE DNA GLYCOSYLASE"/>
    <property type="match status" value="1"/>
</dbReference>
<dbReference type="STRING" id="670386.D3B1J6"/>
<dbReference type="GO" id="GO:0000701">
    <property type="term" value="F:purine-specific mismatch base pair DNA N-glycosylase activity"/>
    <property type="evidence" value="ECO:0007669"/>
    <property type="project" value="UniProtKB-EC"/>
</dbReference>
<dbReference type="RefSeq" id="XP_020437279.1">
    <property type="nucleotide sequence ID" value="XM_020573162.1"/>
</dbReference>
<dbReference type="SMART" id="SM00478">
    <property type="entry name" value="ENDO3c"/>
    <property type="match status" value="1"/>
</dbReference>
<dbReference type="SUPFAM" id="SSF55811">
    <property type="entry name" value="Nudix"/>
    <property type="match status" value="1"/>
</dbReference>
<dbReference type="InterPro" id="IPR029119">
    <property type="entry name" value="MutY_C"/>
</dbReference>
<keyword evidence="12" id="KW-0234">DNA repair</keyword>
<evidence type="ECO:0000256" key="2">
    <source>
        <dbReference type="ARBA" id="ARBA00001966"/>
    </source>
</evidence>
<dbReference type="Pfam" id="PF02567">
    <property type="entry name" value="PhzC-PhzF"/>
    <property type="match status" value="1"/>
</dbReference>
<dbReference type="GO" id="GO:0051539">
    <property type="term" value="F:4 iron, 4 sulfur cluster binding"/>
    <property type="evidence" value="ECO:0007669"/>
    <property type="project" value="UniProtKB-KW"/>
</dbReference>
<organism evidence="16 17">
    <name type="scientific">Heterostelium pallidum (strain ATCC 26659 / Pp 5 / PN500)</name>
    <name type="common">Cellular slime mold</name>
    <name type="synonym">Polysphondylium pallidum</name>
    <dbReference type="NCBI Taxonomy" id="670386"/>
    <lineage>
        <taxon>Eukaryota</taxon>
        <taxon>Amoebozoa</taxon>
        <taxon>Evosea</taxon>
        <taxon>Eumycetozoa</taxon>
        <taxon>Dictyostelia</taxon>
        <taxon>Acytosteliales</taxon>
        <taxon>Acytosteliaceae</taxon>
        <taxon>Heterostelium</taxon>
    </lineage>
</organism>
<dbReference type="Pfam" id="PF00730">
    <property type="entry name" value="HhH-GPD"/>
    <property type="match status" value="1"/>
</dbReference>
<keyword evidence="13" id="KW-0326">Glycosidase</keyword>
<keyword evidence="17" id="KW-1185">Reference proteome</keyword>
<dbReference type="GO" id="GO:0046872">
    <property type="term" value="F:metal ion binding"/>
    <property type="evidence" value="ECO:0007669"/>
    <property type="project" value="UniProtKB-KW"/>
</dbReference>
<dbReference type="GO" id="GO:0005634">
    <property type="term" value="C:nucleus"/>
    <property type="evidence" value="ECO:0007669"/>
    <property type="project" value="TreeGrafter"/>
</dbReference>
<keyword evidence="11" id="KW-0411">Iron-sulfur</keyword>
<dbReference type="Proteomes" id="UP000001396">
    <property type="component" value="Unassembled WGS sequence"/>
</dbReference>
<dbReference type="Gene3D" id="1.10.1670.10">
    <property type="entry name" value="Helix-hairpin-Helix base-excision DNA repair enzymes (C-terminal)"/>
    <property type="match status" value="1"/>
</dbReference>